<reference evidence="3" key="2">
    <citation type="submission" date="2012-03" db="EMBL/GenBank/DDBJ databases">
        <title>Complete genome sequence of Flavobacterium indicum GPTSA100-9T, isolated from warm spring water.</title>
        <authorList>
            <person name="Barbier P."/>
            <person name="Houel A."/>
            <person name="Loux V."/>
            <person name="Poulain J."/>
            <person name="Bernardet J.-F."/>
            <person name="Touchon M."/>
            <person name="Duchaud E."/>
        </authorList>
    </citation>
    <scope>NUCLEOTIDE SEQUENCE [LARGE SCALE GENOMIC DNA]</scope>
    <source>
        <strain evidence="3">DSM 17447 / CIP 109464 / GPTSA100-9</strain>
    </source>
</reference>
<dbReference type="PATRIC" id="fig|1094466.5.peg.1954"/>
<evidence type="ECO:0000313" key="2">
    <source>
        <dbReference type="EMBL" id="CCG53920.1"/>
    </source>
</evidence>
<keyword evidence="3" id="KW-1185">Reference proteome</keyword>
<protein>
    <submittedName>
        <fullName evidence="2">Hypothetical transmembrane protein</fullName>
    </submittedName>
</protein>
<proteinExistence type="predicted"/>
<dbReference type="Proteomes" id="UP000007599">
    <property type="component" value="Chromosome I"/>
</dbReference>
<dbReference type="STRING" id="1094466.KQS_09955"/>
<dbReference type="KEGG" id="fin:KQS_09955"/>
<evidence type="ECO:0000313" key="3">
    <source>
        <dbReference type="Proteomes" id="UP000007599"/>
    </source>
</evidence>
<keyword evidence="1" id="KW-1133">Transmembrane helix</keyword>
<organism evidence="2 3">
    <name type="scientific">Flavobacterium indicum (strain DSM 17447 / CIP 109464 / GPTSA100-9)</name>
    <dbReference type="NCBI Taxonomy" id="1094466"/>
    <lineage>
        <taxon>Bacteria</taxon>
        <taxon>Pseudomonadati</taxon>
        <taxon>Bacteroidota</taxon>
        <taxon>Flavobacteriia</taxon>
        <taxon>Flavobacteriales</taxon>
        <taxon>Flavobacteriaceae</taxon>
        <taxon>Flavobacterium</taxon>
    </lineage>
</organism>
<accession>H8XUZ2</accession>
<feature type="transmembrane region" description="Helical" evidence="1">
    <location>
        <begin position="6"/>
        <end position="24"/>
    </location>
</feature>
<sequence length="65" mass="7581">MKINFIWIVIIVSIFCFLIIIIRLNNKFKNKTSKELNDIIAKANNNSSKASLIKDFFELLGVFFK</sequence>
<keyword evidence="1 2" id="KW-0812">Transmembrane</keyword>
<evidence type="ECO:0000256" key="1">
    <source>
        <dbReference type="SAM" id="Phobius"/>
    </source>
</evidence>
<dbReference type="HOGENOM" id="CLU_2843430_0_0_10"/>
<dbReference type="AlphaFoldDB" id="H8XUZ2"/>
<reference evidence="2 3" key="1">
    <citation type="journal article" date="2012" name="J. Bacteriol.">
        <title>Complete Genome Sequence of Flavobacterium indicum GPSTA100-9T, Isolated from Warm Spring Water.</title>
        <authorList>
            <person name="Barbier P."/>
            <person name="Houel A."/>
            <person name="Loux V."/>
            <person name="Poulain J."/>
            <person name="Bernardet J.F."/>
            <person name="Touchon M."/>
            <person name="Duchaud E."/>
        </authorList>
    </citation>
    <scope>NUCLEOTIDE SEQUENCE [LARGE SCALE GENOMIC DNA]</scope>
    <source>
        <strain evidence="3">DSM 17447 / CIP 109464 / GPTSA100-9</strain>
    </source>
</reference>
<name>H8XUZ2_FLAIG</name>
<keyword evidence="1" id="KW-0472">Membrane</keyword>
<gene>
    <name evidence="2" type="ordered locus">KQS_09955</name>
</gene>
<dbReference type="EMBL" id="HE774682">
    <property type="protein sequence ID" value="CCG53920.1"/>
    <property type="molecule type" value="Genomic_DNA"/>
</dbReference>